<name>E0VD09_PEDHC</name>
<dbReference type="InParanoid" id="E0VD09"/>
<evidence type="ECO:0000313" key="2">
    <source>
        <dbReference type="EMBL" id="EEB11265.1"/>
    </source>
</evidence>
<evidence type="ECO:0000259" key="1">
    <source>
        <dbReference type="Pfam" id="PF14846"/>
    </source>
</evidence>
<dbReference type="EMBL" id="AAZO01001232">
    <property type="status" value="NOT_ANNOTATED_CDS"/>
    <property type="molecule type" value="Genomic_DNA"/>
</dbReference>
<dbReference type="RefSeq" id="XP_002424003.1">
    <property type="nucleotide sequence ID" value="XM_002423958.1"/>
</dbReference>
<dbReference type="EMBL" id="DS235070">
    <property type="protein sequence ID" value="EEB11265.1"/>
    <property type="molecule type" value="Genomic_DNA"/>
</dbReference>
<dbReference type="HOGENOM" id="CLU_1621079_0_0_1"/>
<feature type="domain" description="DUF4485" evidence="1">
    <location>
        <begin position="5"/>
        <end position="84"/>
    </location>
</feature>
<dbReference type="KEGG" id="phu:Phum_PHUM103430"/>
<gene>
    <name evidence="3" type="primary">8238126</name>
    <name evidence="2" type="ORF">Phum_PHUM103430</name>
</gene>
<dbReference type="OMA" id="PRHEREM"/>
<keyword evidence="4" id="KW-1185">Reference proteome</keyword>
<accession>E0VD09</accession>
<dbReference type="VEuPathDB" id="VectorBase:PHUM103430"/>
<dbReference type="InterPro" id="IPR027831">
    <property type="entry name" value="DUF4485"/>
</dbReference>
<dbReference type="CTD" id="8238126"/>
<dbReference type="eggNOG" id="ENOG502TCPI">
    <property type="taxonomic scope" value="Eukaryota"/>
</dbReference>
<dbReference type="AlphaFoldDB" id="E0VD09"/>
<evidence type="ECO:0000313" key="4">
    <source>
        <dbReference type="Proteomes" id="UP000009046"/>
    </source>
</evidence>
<proteinExistence type="predicted"/>
<evidence type="ECO:0000313" key="3">
    <source>
        <dbReference type="EnsemblMetazoa" id="PHUM103430-PA"/>
    </source>
</evidence>
<reference evidence="2" key="1">
    <citation type="submission" date="2007-04" db="EMBL/GenBank/DDBJ databases">
        <title>Annotation of Pediculus humanus corporis strain USDA.</title>
        <authorList>
            <person name="Kirkness E."/>
            <person name="Hannick L."/>
            <person name="Hass B."/>
            <person name="Bruggner R."/>
            <person name="Lawson D."/>
            <person name="Bidwell S."/>
            <person name="Joardar V."/>
            <person name="Caler E."/>
            <person name="Walenz B."/>
            <person name="Inman J."/>
            <person name="Schobel S."/>
            <person name="Galinsky K."/>
            <person name="Amedeo P."/>
            <person name="Strausberg R."/>
        </authorList>
    </citation>
    <scope>NUCLEOTIDE SEQUENCE</scope>
    <source>
        <strain evidence="2">USDA</strain>
    </source>
</reference>
<sequence>MSDESKEFLCNILLVKALLQYLPHSEKKKAVEWLAKIQDPDENIGELKTRNEYSFYLLLNVQNGSMSQPFNKSPPPGKLKPLFRILPDYVYEEVLKQFKTGHCRLNKLLNVSDEVFDFPELFSTPNNFESQHPRPRSGIFSHCAVFSDYPNCEKS</sequence>
<reference evidence="3" key="3">
    <citation type="submission" date="2020-05" db="UniProtKB">
        <authorList>
            <consortium name="EnsemblMetazoa"/>
        </authorList>
    </citation>
    <scope>IDENTIFICATION</scope>
    <source>
        <strain evidence="3">USDA</strain>
    </source>
</reference>
<protein>
    <recommendedName>
        <fullName evidence="1">DUF4485 domain-containing protein</fullName>
    </recommendedName>
</protein>
<dbReference type="OrthoDB" id="6629291at2759"/>
<dbReference type="Pfam" id="PF14846">
    <property type="entry name" value="DUF4485"/>
    <property type="match status" value="1"/>
</dbReference>
<reference evidence="2" key="2">
    <citation type="submission" date="2007-04" db="EMBL/GenBank/DDBJ databases">
        <title>The genome of the human body louse.</title>
        <authorList>
            <consortium name="The Human Body Louse Genome Consortium"/>
            <person name="Kirkness E."/>
            <person name="Walenz B."/>
            <person name="Hass B."/>
            <person name="Bruggner R."/>
            <person name="Strausberg R."/>
        </authorList>
    </citation>
    <scope>NUCLEOTIDE SEQUENCE</scope>
    <source>
        <strain evidence="2">USDA</strain>
    </source>
</reference>
<dbReference type="Proteomes" id="UP000009046">
    <property type="component" value="Unassembled WGS sequence"/>
</dbReference>
<dbReference type="EnsemblMetazoa" id="PHUM103430-RA">
    <property type="protein sequence ID" value="PHUM103430-PA"/>
    <property type="gene ID" value="PHUM103430"/>
</dbReference>
<organism>
    <name type="scientific">Pediculus humanus subsp. corporis</name>
    <name type="common">Body louse</name>
    <dbReference type="NCBI Taxonomy" id="121224"/>
    <lineage>
        <taxon>Eukaryota</taxon>
        <taxon>Metazoa</taxon>
        <taxon>Ecdysozoa</taxon>
        <taxon>Arthropoda</taxon>
        <taxon>Hexapoda</taxon>
        <taxon>Insecta</taxon>
        <taxon>Pterygota</taxon>
        <taxon>Neoptera</taxon>
        <taxon>Paraneoptera</taxon>
        <taxon>Psocodea</taxon>
        <taxon>Troctomorpha</taxon>
        <taxon>Phthiraptera</taxon>
        <taxon>Anoplura</taxon>
        <taxon>Pediculidae</taxon>
        <taxon>Pediculus</taxon>
    </lineage>
</organism>
<dbReference type="GeneID" id="8238126"/>